<dbReference type="STRING" id="9986.ENSOCUP00000031572"/>
<dbReference type="InParanoid" id="A0A5F9CDA7"/>
<reference evidence="2 3" key="1">
    <citation type="journal article" date="2011" name="Nature">
        <title>A high-resolution map of human evolutionary constraint using 29 mammals.</title>
        <authorList>
            <person name="Lindblad-Toh K."/>
            <person name="Garber M."/>
            <person name="Zuk O."/>
            <person name="Lin M.F."/>
            <person name="Parker B.J."/>
            <person name="Washietl S."/>
            <person name="Kheradpour P."/>
            <person name="Ernst J."/>
            <person name="Jordan G."/>
            <person name="Mauceli E."/>
            <person name="Ward L.D."/>
            <person name="Lowe C.B."/>
            <person name="Holloway A.K."/>
            <person name="Clamp M."/>
            <person name="Gnerre S."/>
            <person name="Alfoldi J."/>
            <person name="Beal K."/>
            <person name="Chang J."/>
            <person name="Clawson H."/>
            <person name="Cuff J."/>
            <person name="Di Palma F."/>
            <person name="Fitzgerald S."/>
            <person name="Flicek P."/>
            <person name="Guttman M."/>
            <person name="Hubisz M.J."/>
            <person name="Jaffe D.B."/>
            <person name="Jungreis I."/>
            <person name="Kent W.J."/>
            <person name="Kostka D."/>
            <person name="Lara M."/>
            <person name="Martins A.L."/>
            <person name="Massingham T."/>
            <person name="Moltke I."/>
            <person name="Raney B.J."/>
            <person name="Rasmussen M.D."/>
            <person name="Robinson J."/>
            <person name="Stark A."/>
            <person name="Vilella A.J."/>
            <person name="Wen J."/>
            <person name="Xie X."/>
            <person name="Zody M.C."/>
            <person name="Baldwin J."/>
            <person name="Bloom T."/>
            <person name="Chin C.W."/>
            <person name="Heiman D."/>
            <person name="Nicol R."/>
            <person name="Nusbaum C."/>
            <person name="Young S."/>
            <person name="Wilkinson J."/>
            <person name="Worley K.C."/>
            <person name="Kovar C.L."/>
            <person name="Muzny D.M."/>
            <person name="Gibbs R.A."/>
            <person name="Cree A."/>
            <person name="Dihn H.H."/>
            <person name="Fowler G."/>
            <person name="Jhangiani S."/>
            <person name="Joshi V."/>
            <person name="Lee S."/>
            <person name="Lewis L.R."/>
            <person name="Nazareth L.V."/>
            <person name="Okwuonu G."/>
            <person name="Santibanez J."/>
            <person name="Warren W.C."/>
            <person name="Mardis E.R."/>
            <person name="Weinstock G.M."/>
            <person name="Wilson R.K."/>
            <person name="Delehaunty K."/>
            <person name="Dooling D."/>
            <person name="Fronik C."/>
            <person name="Fulton L."/>
            <person name="Fulton B."/>
            <person name="Graves T."/>
            <person name="Minx P."/>
            <person name="Sodergren E."/>
            <person name="Birney E."/>
            <person name="Margulies E.H."/>
            <person name="Herrero J."/>
            <person name="Green E.D."/>
            <person name="Haussler D."/>
            <person name="Siepel A."/>
            <person name="Goldman N."/>
            <person name="Pollard K.S."/>
            <person name="Pedersen J.S."/>
            <person name="Lander E.S."/>
            <person name="Kellis M."/>
        </authorList>
    </citation>
    <scope>NUCLEOTIDE SEQUENCE [LARGE SCALE GENOMIC DNA]</scope>
    <source>
        <strain evidence="3">Thorbecke</strain>
    </source>
</reference>
<reference evidence="2" key="2">
    <citation type="submission" date="2025-08" db="UniProtKB">
        <authorList>
            <consortium name="Ensembl"/>
        </authorList>
    </citation>
    <scope>IDENTIFICATION</scope>
    <source>
        <strain evidence="2">Thorbecke</strain>
    </source>
</reference>
<dbReference type="GO" id="GO:0005929">
    <property type="term" value="C:cilium"/>
    <property type="evidence" value="ECO:0007669"/>
    <property type="project" value="TreeGrafter"/>
</dbReference>
<feature type="region of interest" description="Disordered" evidence="1">
    <location>
        <begin position="50"/>
        <end position="73"/>
    </location>
</feature>
<dbReference type="GO" id="GO:0008285">
    <property type="term" value="P:negative regulation of cell population proliferation"/>
    <property type="evidence" value="ECO:0007669"/>
    <property type="project" value="InterPro"/>
</dbReference>
<dbReference type="InterPro" id="IPR033304">
    <property type="entry name" value="DLEC1"/>
</dbReference>
<organism evidence="2 3">
    <name type="scientific">Oryctolagus cuniculus</name>
    <name type="common">Rabbit</name>
    <dbReference type="NCBI Taxonomy" id="9986"/>
    <lineage>
        <taxon>Eukaryota</taxon>
        <taxon>Metazoa</taxon>
        <taxon>Chordata</taxon>
        <taxon>Craniata</taxon>
        <taxon>Vertebrata</taxon>
        <taxon>Euteleostomi</taxon>
        <taxon>Mammalia</taxon>
        <taxon>Eutheria</taxon>
        <taxon>Euarchontoglires</taxon>
        <taxon>Glires</taxon>
        <taxon>Lagomorpha</taxon>
        <taxon>Leporidae</taxon>
        <taxon>Oryctolagus</taxon>
    </lineage>
</organism>
<evidence type="ECO:0000256" key="1">
    <source>
        <dbReference type="SAM" id="MobiDB-lite"/>
    </source>
</evidence>
<dbReference type="Ensembl" id="ENSOCUT00000039184.1">
    <property type="protein sequence ID" value="ENSOCUP00000031572.1"/>
    <property type="gene ID" value="ENSOCUG00000033153.1"/>
</dbReference>
<dbReference type="GO" id="GO:0015631">
    <property type="term" value="F:tubulin binding"/>
    <property type="evidence" value="ECO:0007669"/>
    <property type="project" value="TreeGrafter"/>
</dbReference>
<dbReference type="Proteomes" id="UP000001811">
    <property type="component" value="Unplaced"/>
</dbReference>
<sequence length="365" mass="39734">MECSRLPSPGGCFQAPGRMSCPLPTWVWGCSTSYSDSLIYVVERQSVERGRDRFPPSSPGLGGAASGAKSPTGSPTWWQGLRAAGVTSVGLTQCPTALPRTLPFSEASWRTLCFTVWRAALRAASALSGAGLASRAGTSWQEWCWGGAGRGHLTPRSSCASAPPPQIREIYKQRLGEIQMLEQHVIQARARALAETERAVNQAKVQAHEVPVRLPPVKTMFRWCIDSELLRERHLICPEDYYDQAVPFCSAPKGIILPGYSRPTFSFEMRSVPKRSLTRKLNVLCRQLLAVPEEELDHTVDSETWDSTSKARQRTRDAVKVGSGAPVLPGCGPWGRAGFCALAVAVMQEVRVSTLSGSSPRAQSP</sequence>
<accession>A0A5F9CDA7</accession>
<evidence type="ECO:0000313" key="3">
    <source>
        <dbReference type="Proteomes" id="UP000001811"/>
    </source>
</evidence>
<dbReference type="PANTHER" id="PTHR46348">
    <property type="entry name" value="DELETED IN LUNG AND ESOPHAGEAL CANCER PROTEIN 1"/>
    <property type="match status" value="1"/>
</dbReference>
<keyword evidence="3" id="KW-1185">Reference proteome</keyword>
<dbReference type="GO" id="GO:0005737">
    <property type="term" value="C:cytoplasm"/>
    <property type="evidence" value="ECO:0007669"/>
    <property type="project" value="TreeGrafter"/>
</dbReference>
<reference evidence="2" key="3">
    <citation type="submission" date="2025-09" db="UniProtKB">
        <authorList>
            <consortium name="Ensembl"/>
        </authorList>
    </citation>
    <scope>IDENTIFICATION</scope>
    <source>
        <strain evidence="2">Thorbecke</strain>
    </source>
</reference>
<proteinExistence type="predicted"/>
<protein>
    <submittedName>
        <fullName evidence="2">Uncharacterized protein</fullName>
    </submittedName>
</protein>
<name>A0A5F9CDA7_RABIT</name>
<evidence type="ECO:0000313" key="2">
    <source>
        <dbReference type="Ensembl" id="ENSOCUP00000031572.1"/>
    </source>
</evidence>
<dbReference type="AlphaFoldDB" id="A0A5F9CDA7"/>
<dbReference type="PANTHER" id="PTHR46348:SF1">
    <property type="entry name" value="DELETED IN LUNG AND ESOPHAGEAL CANCER PROTEIN 1"/>
    <property type="match status" value="1"/>
</dbReference>
<dbReference type="Bgee" id="ENSOCUG00000033153">
    <property type="expression patterns" value="Expressed in testis and 4 other cell types or tissues"/>
</dbReference>
<dbReference type="GeneTree" id="ENSGT00390000006098"/>